<evidence type="ECO:0000256" key="10">
    <source>
        <dbReference type="ARBA" id="ARBA00023136"/>
    </source>
</evidence>
<keyword evidence="9 11" id="KW-0406">Ion transport</keyword>
<dbReference type="GO" id="GO:0005886">
    <property type="term" value="C:plasma membrane"/>
    <property type="evidence" value="ECO:0007669"/>
    <property type="project" value="UniProtKB-SubCell"/>
</dbReference>
<comment type="similarity">
    <text evidence="11">Belongs to the KdpC family.</text>
</comment>
<keyword evidence="5 11" id="KW-0547">Nucleotide-binding</keyword>
<evidence type="ECO:0000256" key="1">
    <source>
        <dbReference type="ARBA" id="ARBA00022448"/>
    </source>
</evidence>
<dbReference type="Proteomes" id="UP000322917">
    <property type="component" value="Unassembled WGS sequence"/>
</dbReference>
<dbReference type="InterPro" id="IPR003820">
    <property type="entry name" value="KdpC"/>
</dbReference>
<evidence type="ECO:0000313" key="12">
    <source>
        <dbReference type="EMBL" id="SHI76142.1"/>
    </source>
</evidence>
<dbReference type="PANTHER" id="PTHR30042">
    <property type="entry name" value="POTASSIUM-TRANSPORTING ATPASE C CHAIN"/>
    <property type="match status" value="1"/>
</dbReference>
<keyword evidence="13" id="KW-1185">Reference proteome</keyword>
<dbReference type="GO" id="GO:0005524">
    <property type="term" value="F:ATP binding"/>
    <property type="evidence" value="ECO:0007669"/>
    <property type="project" value="UniProtKB-UniRule"/>
</dbReference>
<evidence type="ECO:0000256" key="9">
    <source>
        <dbReference type="ARBA" id="ARBA00023065"/>
    </source>
</evidence>
<organism evidence="12 13">
    <name type="scientific">Propionispora hippei DSM 15287</name>
    <dbReference type="NCBI Taxonomy" id="1123003"/>
    <lineage>
        <taxon>Bacteria</taxon>
        <taxon>Bacillati</taxon>
        <taxon>Bacillota</taxon>
        <taxon>Negativicutes</taxon>
        <taxon>Selenomonadales</taxon>
        <taxon>Sporomusaceae</taxon>
        <taxon>Propionispora</taxon>
    </lineage>
</organism>
<evidence type="ECO:0000256" key="6">
    <source>
        <dbReference type="ARBA" id="ARBA00022840"/>
    </source>
</evidence>
<dbReference type="EMBL" id="FQZD01000007">
    <property type="protein sequence ID" value="SHI76142.1"/>
    <property type="molecule type" value="Genomic_DNA"/>
</dbReference>
<evidence type="ECO:0000256" key="7">
    <source>
        <dbReference type="ARBA" id="ARBA00022958"/>
    </source>
</evidence>
<proteinExistence type="inferred from homology"/>
<evidence type="ECO:0000256" key="5">
    <source>
        <dbReference type="ARBA" id="ARBA00022741"/>
    </source>
</evidence>
<evidence type="ECO:0000256" key="2">
    <source>
        <dbReference type="ARBA" id="ARBA00022475"/>
    </source>
</evidence>
<comment type="subcellular location">
    <subcellularLocation>
        <location evidence="11">Cell membrane</location>
        <topology evidence="11">Single-pass membrane protein</topology>
    </subcellularLocation>
</comment>
<keyword evidence="1 11" id="KW-0813">Transport</keyword>
<evidence type="ECO:0000256" key="11">
    <source>
        <dbReference type="HAMAP-Rule" id="MF_00276"/>
    </source>
</evidence>
<evidence type="ECO:0000256" key="3">
    <source>
        <dbReference type="ARBA" id="ARBA00022538"/>
    </source>
</evidence>
<dbReference type="RefSeq" id="WP_149733825.1">
    <property type="nucleotide sequence ID" value="NZ_FQZD01000007.1"/>
</dbReference>
<dbReference type="OrthoDB" id="9809491at2"/>
<evidence type="ECO:0000256" key="8">
    <source>
        <dbReference type="ARBA" id="ARBA00022989"/>
    </source>
</evidence>
<dbReference type="HAMAP" id="MF_00276">
    <property type="entry name" value="KdpC"/>
    <property type="match status" value="1"/>
</dbReference>
<dbReference type="PIRSF" id="PIRSF001296">
    <property type="entry name" value="K_ATPase_KdpC"/>
    <property type="match status" value="1"/>
</dbReference>
<keyword evidence="2 11" id="KW-1003">Cell membrane</keyword>
<dbReference type="AlphaFoldDB" id="A0A1M6DSE6"/>
<keyword evidence="6 11" id="KW-0067">ATP-binding</keyword>
<dbReference type="Pfam" id="PF02669">
    <property type="entry name" value="KdpC"/>
    <property type="match status" value="1"/>
</dbReference>
<sequence length="191" mass="20001">MWKWVVTGLRMLAVFTLLTGLVYPLLVTGVAQLLFPAQANGSLVTKNGSPVGSRLIGQTFTGDKYFHGRPSAAGQDGYDGTASAGSNLGPTNQALLQAVAERLSLVRRENGLSQAAPVPADLVLASASGLDPHITPAAAYLQAARVAGARGRDVAEVERLIEARTEGRLASVLGEERVNVLELNLALDESI</sequence>
<name>A0A1M6DSE6_9FIRM</name>
<dbReference type="PANTHER" id="PTHR30042:SF2">
    <property type="entry name" value="POTASSIUM-TRANSPORTING ATPASE KDPC SUBUNIT"/>
    <property type="match status" value="1"/>
</dbReference>
<comment type="function">
    <text evidence="11">Part of the high-affinity ATP-driven potassium transport (or Kdp) system, which catalyzes the hydrolysis of ATP coupled with the electrogenic transport of potassium into the cytoplasm. This subunit acts as a catalytic chaperone that increases the ATP-binding affinity of the ATP-hydrolyzing subunit KdpB by the formation of a transient KdpB/KdpC/ATP ternary complex.</text>
</comment>
<keyword evidence="7 11" id="KW-0630">Potassium</keyword>
<gene>
    <name evidence="11" type="primary">kdpC</name>
    <name evidence="12" type="ORF">SAMN02745170_00985</name>
</gene>
<reference evidence="12 13" key="1">
    <citation type="submission" date="2016-11" db="EMBL/GenBank/DDBJ databases">
        <authorList>
            <person name="Varghese N."/>
            <person name="Submissions S."/>
        </authorList>
    </citation>
    <scope>NUCLEOTIDE SEQUENCE [LARGE SCALE GENOMIC DNA]</scope>
    <source>
        <strain evidence="12 13">DSM 15287</strain>
    </source>
</reference>
<keyword evidence="10 11" id="KW-0472">Membrane</keyword>
<keyword evidence="8 11" id="KW-1133">Transmembrane helix</keyword>
<dbReference type="NCBIfam" id="NF001454">
    <property type="entry name" value="PRK00315.1"/>
    <property type="match status" value="1"/>
</dbReference>
<evidence type="ECO:0000256" key="4">
    <source>
        <dbReference type="ARBA" id="ARBA00022692"/>
    </source>
</evidence>
<protein>
    <recommendedName>
        <fullName evidence="11">Potassium-transporting ATPase KdpC subunit</fullName>
    </recommendedName>
    <alternativeName>
        <fullName evidence="11">ATP phosphohydrolase [potassium-transporting] C chain</fullName>
    </alternativeName>
    <alternativeName>
        <fullName evidence="11">Potassium-binding and translocating subunit C</fullName>
    </alternativeName>
    <alternativeName>
        <fullName evidence="11">Potassium-translocating ATPase C chain</fullName>
    </alternativeName>
</protein>
<keyword evidence="4 11" id="KW-0812">Transmembrane</keyword>
<evidence type="ECO:0000313" key="13">
    <source>
        <dbReference type="Proteomes" id="UP000322917"/>
    </source>
</evidence>
<accession>A0A1M6DSE6</accession>
<dbReference type="NCBIfam" id="TIGR00681">
    <property type="entry name" value="kdpC"/>
    <property type="match status" value="1"/>
</dbReference>
<comment type="subunit">
    <text evidence="11">The system is composed of three essential subunits: KdpA, KdpB and KdpC.</text>
</comment>
<keyword evidence="3 11" id="KW-0633">Potassium transport</keyword>
<dbReference type="GO" id="GO:0008556">
    <property type="term" value="F:P-type potassium transmembrane transporter activity"/>
    <property type="evidence" value="ECO:0007669"/>
    <property type="project" value="InterPro"/>
</dbReference>